<dbReference type="GO" id="GO:0006487">
    <property type="term" value="P:protein N-linked glycosylation"/>
    <property type="evidence" value="ECO:0007669"/>
    <property type="project" value="TreeGrafter"/>
</dbReference>
<gene>
    <name evidence="2" type="ORF">SAMN06297229_0617</name>
</gene>
<dbReference type="EMBL" id="FXWH01000001">
    <property type="protein sequence ID" value="SMQ61809.1"/>
    <property type="molecule type" value="Genomic_DNA"/>
</dbReference>
<dbReference type="RefSeq" id="WP_086433784.1">
    <property type="nucleotide sequence ID" value="NZ_FXWH01000001.1"/>
</dbReference>
<keyword evidence="3" id="KW-1185">Reference proteome</keyword>
<feature type="domain" description="Glycosyltransferase 2-like" evidence="1">
    <location>
        <begin position="10"/>
        <end position="176"/>
    </location>
</feature>
<dbReference type="Pfam" id="PF00535">
    <property type="entry name" value="Glycos_transf_2"/>
    <property type="match status" value="1"/>
</dbReference>
<sequence length="249" mass="27871">MATTNIEITIPVLDEEDTLKSQIEKIDMFLNANLSLNSQVSLVIVDNGSTDKTPMIAQRLSETLRRVRYIRLEERGVGRALKASWLNSKSDIVGYMDLDLATDLKHLEPALELIQGGQYDVVTGSRLLKASKAIGRPPIRTFTSKTLNVILQTWFDVGFSDGMCGFKFLRSDLINELMAAGAVSDGWFFATEILIAAEALGYKVGDIPVEWTDDPNSKVKILKLTAEYLKAMKRLKCNLKEYEKNNAYK</sequence>
<organism evidence="2 3">
    <name type="scientific">Pseudidiomarina planktonica</name>
    <dbReference type="NCBI Taxonomy" id="1323738"/>
    <lineage>
        <taxon>Bacteria</taxon>
        <taxon>Pseudomonadati</taxon>
        <taxon>Pseudomonadota</taxon>
        <taxon>Gammaproteobacteria</taxon>
        <taxon>Alteromonadales</taxon>
        <taxon>Idiomarinaceae</taxon>
        <taxon>Pseudidiomarina</taxon>
    </lineage>
</organism>
<dbReference type="PANTHER" id="PTHR10859">
    <property type="entry name" value="GLYCOSYL TRANSFERASE"/>
    <property type="match status" value="1"/>
</dbReference>
<evidence type="ECO:0000313" key="3">
    <source>
        <dbReference type="Proteomes" id="UP000194450"/>
    </source>
</evidence>
<evidence type="ECO:0000313" key="2">
    <source>
        <dbReference type="EMBL" id="SMQ61809.1"/>
    </source>
</evidence>
<dbReference type="InterPro" id="IPR001173">
    <property type="entry name" value="Glyco_trans_2-like"/>
</dbReference>
<dbReference type="SUPFAM" id="SSF53448">
    <property type="entry name" value="Nucleotide-diphospho-sugar transferases"/>
    <property type="match status" value="1"/>
</dbReference>
<dbReference type="AlphaFoldDB" id="A0A1Y6EHG0"/>
<protein>
    <submittedName>
        <fullName evidence="2">Glycosyltransferase involved in cell wall bisynthesis</fullName>
    </submittedName>
</protein>
<dbReference type="InterPro" id="IPR029044">
    <property type="entry name" value="Nucleotide-diphossugar_trans"/>
</dbReference>
<dbReference type="Proteomes" id="UP000194450">
    <property type="component" value="Unassembled WGS sequence"/>
</dbReference>
<dbReference type="OrthoDB" id="9069044at2"/>
<accession>A0A1Y6EHG0</accession>
<evidence type="ECO:0000259" key="1">
    <source>
        <dbReference type="Pfam" id="PF00535"/>
    </source>
</evidence>
<dbReference type="GO" id="GO:0016740">
    <property type="term" value="F:transferase activity"/>
    <property type="evidence" value="ECO:0007669"/>
    <property type="project" value="UniProtKB-KW"/>
</dbReference>
<reference evidence="3" key="1">
    <citation type="submission" date="2017-04" db="EMBL/GenBank/DDBJ databases">
        <authorList>
            <person name="Varghese N."/>
            <person name="Submissions S."/>
        </authorList>
    </citation>
    <scope>NUCLEOTIDE SEQUENCE [LARGE SCALE GENOMIC DNA]</scope>
</reference>
<proteinExistence type="predicted"/>
<keyword evidence="2" id="KW-0808">Transferase</keyword>
<dbReference type="Gene3D" id="3.90.550.10">
    <property type="entry name" value="Spore Coat Polysaccharide Biosynthesis Protein SpsA, Chain A"/>
    <property type="match status" value="1"/>
</dbReference>
<dbReference type="PANTHER" id="PTHR10859:SF91">
    <property type="entry name" value="DOLICHYL-PHOSPHATE BETA-GLUCOSYLTRANSFERASE"/>
    <property type="match status" value="1"/>
</dbReference>
<name>A0A1Y6EHG0_9GAMM</name>